<organism evidence="5 6">
    <name type="scientific">Nocardia flavorosea</name>
    <dbReference type="NCBI Taxonomy" id="53429"/>
    <lineage>
        <taxon>Bacteria</taxon>
        <taxon>Bacillati</taxon>
        <taxon>Actinomycetota</taxon>
        <taxon>Actinomycetes</taxon>
        <taxon>Mycobacteriales</taxon>
        <taxon>Nocardiaceae</taxon>
        <taxon>Nocardia</taxon>
    </lineage>
</organism>
<comment type="caution">
    <text evidence="5">The sequence shown here is derived from an EMBL/GenBank/DDBJ whole genome shotgun (WGS) entry which is preliminary data.</text>
</comment>
<feature type="transmembrane region" description="Helical" evidence="3">
    <location>
        <begin position="58"/>
        <end position="76"/>
    </location>
</feature>
<comment type="similarity">
    <text evidence="1">Belongs to the peptidase A24 family.</text>
</comment>
<dbReference type="GO" id="GO:0006465">
    <property type="term" value="P:signal peptide processing"/>
    <property type="evidence" value="ECO:0007669"/>
    <property type="project" value="TreeGrafter"/>
</dbReference>
<gene>
    <name evidence="5" type="ORF">HGA15_24685</name>
</gene>
<feature type="compositionally biased region" description="Basic residues" evidence="2">
    <location>
        <begin position="17"/>
        <end position="33"/>
    </location>
</feature>
<feature type="region of interest" description="Disordered" evidence="2">
    <location>
        <begin position="1"/>
        <end position="33"/>
    </location>
</feature>
<dbReference type="InterPro" id="IPR000045">
    <property type="entry name" value="Prepilin_IV_endopep_pep"/>
</dbReference>
<evidence type="ECO:0000256" key="1">
    <source>
        <dbReference type="ARBA" id="ARBA00005801"/>
    </source>
</evidence>
<dbReference type="Gene3D" id="1.20.120.1220">
    <property type="match status" value="1"/>
</dbReference>
<proteinExistence type="inferred from homology"/>
<evidence type="ECO:0000256" key="3">
    <source>
        <dbReference type="SAM" id="Phobius"/>
    </source>
</evidence>
<feature type="domain" description="Prepilin type IV endopeptidase peptidase" evidence="4">
    <location>
        <begin position="64"/>
        <end position="168"/>
    </location>
</feature>
<dbReference type="InterPro" id="IPR050882">
    <property type="entry name" value="Prepilin_peptidase/N-MTase"/>
</dbReference>
<keyword evidence="3" id="KW-0812">Transmembrane</keyword>
<evidence type="ECO:0000313" key="6">
    <source>
        <dbReference type="Proteomes" id="UP000570678"/>
    </source>
</evidence>
<protein>
    <submittedName>
        <fullName evidence="5">Prepilin peptidase</fullName>
    </submittedName>
</protein>
<dbReference type="GO" id="GO:0004190">
    <property type="term" value="F:aspartic-type endopeptidase activity"/>
    <property type="evidence" value="ECO:0007669"/>
    <property type="project" value="InterPro"/>
</dbReference>
<name>A0A846YKA4_9NOCA</name>
<dbReference type="PANTHER" id="PTHR30487:SF0">
    <property type="entry name" value="PREPILIN LEADER PEPTIDASE_N-METHYLTRANSFERASE-RELATED"/>
    <property type="match status" value="1"/>
</dbReference>
<dbReference type="GO" id="GO:0005886">
    <property type="term" value="C:plasma membrane"/>
    <property type="evidence" value="ECO:0007669"/>
    <property type="project" value="TreeGrafter"/>
</dbReference>
<feature type="transmembrane region" description="Helical" evidence="3">
    <location>
        <begin position="107"/>
        <end position="125"/>
    </location>
</feature>
<dbReference type="AlphaFoldDB" id="A0A846YKA4"/>
<keyword evidence="3" id="KW-1133">Transmembrane helix</keyword>
<sequence length="224" mass="23387">MRQKYRRPPPATQGRPQRTRRTRSGKHRIHSARRRLRLSTDHHGAACRADITGIVNGVTVPFFLLFAGWCGVLAGFDIRSRRLPNPLTLTGASAVLAYAASAGQLGAALRGAALLAIPYLVFHLLRPAALGAGDVKLAVGLGAAAALGGAQAWIWSALAAPLLTAAVAIGLLIGQHLGPHLLPEIRTSGRPHVPARARSPGDPIAAVPHGPSMCAATLLGLALW</sequence>
<dbReference type="Proteomes" id="UP000570678">
    <property type="component" value="Unassembled WGS sequence"/>
</dbReference>
<dbReference type="PANTHER" id="PTHR30487">
    <property type="entry name" value="TYPE 4 PREPILIN-LIKE PROTEINS LEADER PEPTIDE-PROCESSING ENZYME"/>
    <property type="match status" value="1"/>
</dbReference>
<dbReference type="EMBL" id="JAAXOT010000014">
    <property type="protein sequence ID" value="NKY59293.1"/>
    <property type="molecule type" value="Genomic_DNA"/>
</dbReference>
<evidence type="ECO:0000256" key="2">
    <source>
        <dbReference type="SAM" id="MobiDB-lite"/>
    </source>
</evidence>
<evidence type="ECO:0000313" key="5">
    <source>
        <dbReference type="EMBL" id="NKY59293.1"/>
    </source>
</evidence>
<dbReference type="Pfam" id="PF01478">
    <property type="entry name" value="Peptidase_A24"/>
    <property type="match status" value="1"/>
</dbReference>
<feature type="transmembrane region" description="Helical" evidence="3">
    <location>
        <begin position="137"/>
        <end position="156"/>
    </location>
</feature>
<evidence type="ECO:0000259" key="4">
    <source>
        <dbReference type="Pfam" id="PF01478"/>
    </source>
</evidence>
<accession>A0A846YKA4</accession>
<keyword evidence="3" id="KW-0472">Membrane</keyword>
<reference evidence="5 6" key="1">
    <citation type="submission" date="2020-04" db="EMBL/GenBank/DDBJ databases">
        <title>MicrobeNet Type strains.</title>
        <authorList>
            <person name="Nicholson A.C."/>
        </authorList>
    </citation>
    <scope>NUCLEOTIDE SEQUENCE [LARGE SCALE GENOMIC DNA]</scope>
    <source>
        <strain evidence="5 6">JCM 3332</strain>
    </source>
</reference>
<keyword evidence="6" id="KW-1185">Reference proteome</keyword>